<reference evidence="2 3" key="1">
    <citation type="submission" date="2019-05" db="EMBL/GenBank/DDBJ databases">
        <title>Another draft genome of Portunus trituberculatus and its Hox gene families provides insights of decapod evolution.</title>
        <authorList>
            <person name="Jeong J.-H."/>
            <person name="Song I."/>
            <person name="Kim S."/>
            <person name="Choi T."/>
            <person name="Kim D."/>
            <person name="Ryu S."/>
            <person name="Kim W."/>
        </authorList>
    </citation>
    <scope>NUCLEOTIDE SEQUENCE [LARGE SCALE GENOMIC DNA]</scope>
    <source>
        <tissue evidence="2">Muscle</tissue>
    </source>
</reference>
<accession>A0A5B7GV41</accession>
<proteinExistence type="predicted"/>
<evidence type="ECO:0000313" key="2">
    <source>
        <dbReference type="EMBL" id="MPC61305.1"/>
    </source>
</evidence>
<evidence type="ECO:0000313" key="3">
    <source>
        <dbReference type="Proteomes" id="UP000324222"/>
    </source>
</evidence>
<dbReference type="EMBL" id="VSRR010018397">
    <property type="protein sequence ID" value="MPC61305.1"/>
    <property type="molecule type" value="Genomic_DNA"/>
</dbReference>
<feature type="region of interest" description="Disordered" evidence="1">
    <location>
        <begin position="1"/>
        <end position="22"/>
    </location>
</feature>
<comment type="caution">
    <text evidence="2">The sequence shown here is derived from an EMBL/GenBank/DDBJ whole genome shotgun (WGS) entry which is preliminary data.</text>
</comment>
<organism evidence="2 3">
    <name type="scientific">Portunus trituberculatus</name>
    <name type="common">Swimming crab</name>
    <name type="synonym">Neptunus trituberculatus</name>
    <dbReference type="NCBI Taxonomy" id="210409"/>
    <lineage>
        <taxon>Eukaryota</taxon>
        <taxon>Metazoa</taxon>
        <taxon>Ecdysozoa</taxon>
        <taxon>Arthropoda</taxon>
        <taxon>Crustacea</taxon>
        <taxon>Multicrustacea</taxon>
        <taxon>Malacostraca</taxon>
        <taxon>Eumalacostraca</taxon>
        <taxon>Eucarida</taxon>
        <taxon>Decapoda</taxon>
        <taxon>Pleocyemata</taxon>
        <taxon>Brachyura</taxon>
        <taxon>Eubrachyura</taxon>
        <taxon>Portunoidea</taxon>
        <taxon>Portunidae</taxon>
        <taxon>Portuninae</taxon>
        <taxon>Portunus</taxon>
    </lineage>
</organism>
<keyword evidence="3" id="KW-1185">Reference proteome</keyword>
<gene>
    <name evidence="2" type="ORF">E2C01_055374</name>
</gene>
<sequence>MVNRRLDTGVSTGNPSHGKVQR</sequence>
<dbReference type="Proteomes" id="UP000324222">
    <property type="component" value="Unassembled WGS sequence"/>
</dbReference>
<dbReference type="AlphaFoldDB" id="A0A5B7GV41"/>
<name>A0A5B7GV41_PORTR</name>
<protein>
    <submittedName>
        <fullName evidence="2">Uncharacterized protein</fullName>
    </submittedName>
</protein>
<evidence type="ECO:0000256" key="1">
    <source>
        <dbReference type="SAM" id="MobiDB-lite"/>
    </source>
</evidence>